<comment type="caution">
    <text evidence="2">The sequence shown here is derived from an EMBL/GenBank/DDBJ whole genome shotgun (WGS) entry which is preliminary data.</text>
</comment>
<evidence type="ECO:0008006" key="4">
    <source>
        <dbReference type="Google" id="ProtNLM"/>
    </source>
</evidence>
<accession>A0A540WZQ4</accession>
<evidence type="ECO:0000313" key="3">
    <source>
        <dbReference type="Proteomes" id="UP000315369"/>
    </source>
</evidence>
<sequence>MSSSFRRIPVVLAALVLCAAMSASASAPRTPEVFAPGFVSLPGQEEWRFAFTPDGRTAFWGVSPGFFPETRQATIVFSELRHGRWTEPRPASFSGVYSDIDPFVSPDGRRLFFSSIRPVNGAPREDVEMWVVERRRDGGWSEPRHLGAAVHSLGDELYPSVDEDGTLYFGSDREGGFGGWDVWRSKLRADGSYGPAENVGPAVNTELWEFNPNVLPDGDTLLFASIGRPEGYGYGDLYVATRTWRGWQPARNLGPTVNTALDEYHPTLSPDHRTLYFVRHQYEPFLPSDLFHVQVGRLLSDAGSCDVRD</sequence>
<dbReference type="Pfam" id="PF07676">
    <property type="entry name" value="PD40"/>
    <property type="match status" value="4"/>
</dbReference>
<gene>
    <name evidence="2" type="ORF">FJV41_18420</name>
</gene>
<keyword evidence="1" id="KW-0732">Signal</keyword>
<dbReference type="InterPro" id="IPR011042">
    <property type="entry name" value="6-blade_b-propeller_TolB-like"/>
</dbReference>
<dbReference type="InterPro" id="IPR011659">
    <property type="entry name" value="WD40"/>
</dbReference>
<reference evidence="2 3" key="1">
    <citation type="submission" date="2019-06" db="EMBL/GenBank/DDBJ databases">
        <authorList>
            <person name="Livingstone P."/>
            <person name="Whitworth D."/>
        </authorList>
    </citation>
    <scope>NUCLEOTIDE SEQUENCE [LARGE SCALE GENOMIC DNA]</scope>
    <source>
        <strain evidence="2 3">AM401</strain>
    </source>
</reference>
<protein>
    <recommendedName>
        <fullName evidence="4">WD40 domain-containing protein</fullName>
    </recommendedName>
</protein>
<name>A0A540WZQ4_9BACT</name>
<keyword evidence="3" id="KW-1185">Reference proteome</keyword>
<feature type="signal peptide" evidence="1">
    <location>
        <begin position="1"/>
        <end position="27"/>
    </location>
</feature>
<evidence type="ECO:0000256" key="1">
    <source>
        <dbReference type="SAM" id="SignalP"/>
    </source>
</evidence>
<feature type="chain" id="PRO_5021999392" description="WD40 domain-containing protein" evidence="1">
    <location>
        <begin position="28"/>
        <end position="309"/>
    </location>
</feature>
<dbReference type="RefSeq" id="WP_141643817.1">
    <property type="nucleotide sequence ID" value="NZ_VIFM01000067.1"/>
</dbReference>
<dbReference type="Proteomes" id="UP000315369">
    <property type="component" value="Unassembled WGS sequence"/>
</dbReference>
<dbReference type="EMBL" id="VIFM01000067">
    <property type="protein sequence ID" value="TQF14491.1"/>
    <property type="molecule type" value="Genomic_DNA"/>
</dbReference>
<dbReference type="AlphaFoldDB" id="A0A540WZQ4"/>
<dbReference type="Gene3D" id="2.120.10.30">
    <property type="entry name" value="TolB, C-terminal domain"/>
    <property type="match status" value="1"/>
</dbReference>
<proteinExistence type="predicted"/>
<dbReference type="OrthoDB" id="9809364at2"/>
<evidence type="ECO:0000313" key="2">
    <source>
        <dbReference type="EMBL" id="TQF14491.1"/>
    </source>
</evidence>
<organism evidence="2 3">
    <name type="scientific">Myxococcus llanfairpwllgwyngyllgogerychwyrndrobwllllantysiliogogogochensis</name>
    <dbReference type="NCBI Taxonomy" id="2590453"/>
    <lineage>
        <taxon>Bacteria</taxon>
        <taxon>Pseudomonadati</taxon>
        <taxon>Myxococcota</taxon>
        <taxon>Myxococcia</taxon>
        <taxon>Myxococcales</taxon>
        <taxon>Cystobacterineae</taxon>
        <taxon>Myxococcaceae</taxon>
        <taxon>Myxococcus</taxon>
    </lineage>
</organism>
<dbReference type="SUPFAM" id="SSF82171">
    <property type="entry name" value="DPP6 N-terminal domain-like"/>
    <property type="match status" value="1"/>
</dbReference>